<evidence type="ECO:0000313" key="1">
    <source>
        <dbReference type="EMBL" id="JAH68958.1"/>
    </source>
</evidence>
<proteinExistence type="predicted"/>
<name>A0A0E9UVG6_ANGAN</name>
<protein>
    <submittedName>
        <fullName evidence="1">Uncharacterized protein</fullName>
    </submittedName>
</protein>
<reference evidence="1" key="1">
    <citation type="submission" date="2014-11" db="EMBL/GenBank/DDBJ databases">
        <authorList>
            <person name="Amaro Gonzalez C."/>
        </authorList>
    </citation>
    <scope>NUCLEOTIDE SEQUENCE</scope>
</reference>
<accession>A0A0E9UVG6</accession>
<sequence length="24" mass="2579">MALHWKAGLQICGPQVCAFSSLSM</sequence>
<dbReference type="AlphaFoldDB" id="A0A0E9UVG6"/>
<organism evidence="1">
    <name type="scientific">Anguilla anguilla</name>
    <name type="common">European freshwater eel</name>
    <name type="synonym">Muraena anguilla</name>
    <dbReference type="NCBI Taxonomy" id="7936"/>
    <lineage>
        <taxon>Eukaryota</taxon>
        <taxon>Metazoa</taxon>
        <taxon>Chordata</taxon>
        <taxon>Craniata</taxon>
        <taxon>Vertebrata</taxon>
        <taxon>Euteleostomi</taxon>
        <taxon>Actinopterygii</taxon>
        <taxon>Neopterygii</taxon>
        <taxon>Teleostei</taxon>
        <taxon>Anguilliformes</taxon>
        <taxon>Anguillidae</taxon>
        <taxon>Anguilla</taxon>
    </lineage>
</organism>
<dbReference type="EMBL" id="GBXM01039619">
    <property type="protein sequence ID" value="JAH68958.1"/>
    <property type="molecule type" value="Transcribed_RNA"/>
</dbReference>
<reference evidence="1" key="2">
    <citation type="journal article" date="2015" name="Fish Shellfish Immunol.">
        <title>Early steps in the European eel (Anguilla anguilla)-Vibrio vulnificus interaction in the gills: Role of the RtxA13 toxin.</title>
        <authorList>
            <person name="Callol A."/>
            <person name="Pajuelo D."/>
            <person name="Ebbesson L."/>
            <person name="Teles M."/>
            <person name="MacKenzie S."/>
            <person name="Amaro C."/>
        </authorList>
    </citation>
    <scope>NUCLEOTIDE SEQUENCE</scope>
</reference>